<organism evidence="2 3">
    <name type="scientific">Zizania palustris</name>
    <name type="common">Northern wild rice</name>
    <dbReference type="NCBI Taxonomy" id="103762"/>
    <lineage>
        <taxon>Eukaryota</taxon>
        <taxon>Viridiplantae</taxon>
        <taxon>Streptophyta</taxon>
        <taxon>Embryophyta</taxon>
        <taxon>Tracheophyta</taxon>
        <taxon>Spermatophyta</taxon>
        <taxon>Magnoliopsida</taxon>
        <taxon>Liliopsida</taxon>
        <taxon>Poales</taxon>
        <taxon>Poaceae</taxon>
        <taxon>BOP clade</taxon>
        <taxon>Oryzoideae</taxon>
        <taxon>Oryzeae</taxon>
        <taxon>Zizaniinae</taxon>
        <taxon>Zizania</taxon>
    </lineage>
</organism>
<evidence type="ECO:0000313" key="2">
    <source>
        <dbReference type="EMBL" id="KAG8092625.1"/>
    </source>
</evidence>
<keyword evidence="3" id="KW-1185">Reference proteome</keyword>
<reference evidence="2" key="2">
    <citation type="submission" date="2021-02" db="EMBL/GenBank/DDBJ databases">
        <authorList>
            <person name="Kimball J.A."/>
            <person name="Haas M.W."/>
            <person name="Macchietto M."/>
            <person name="Kono T."/>
            <person name="Duquette J."/>
            <person name="Shao M."/>
        </authorList>
    </citation>
    <scope>NUCLEOTIDE SEQUENCE</scope>
    <source>
        <tissue evidence="2">Fresh leaf tissue</tissue>
    </source>
</reference>
<comment type="caution">
    <text evidence="2">The sequence shown here is derived from an EMBL/GenBank/DDBJ whole genome shotgun (WGS) entry which is preliminary data.</text>
</comment>
<proteinExistence type="predicted"/>
<dbReference type="EMBL" id="JAAALK010000080">
    <property type="protein sequence ID" value="KAG8092625.1"/>
    <property type="molecule type" value="Genomic_DNA"/>
</dbReference>
<reference evidence="2" key="1">
    <citation type="journal article" date="2021" name="bioRxiv">
        <title>Whole Genome Assembly and Annotation of Northern Wild Rice, Zizania palustris L., Supports a Whole Genome Duplication in the Zizania Genus.</title>
        <authorList>
            <person name="Haas M."/>
            <person name="Kono T."/>
            <person name="Macchietto M."/>
            <person name="Millas R."/>
            <person name="McGilp L."/>
            <person name="Shao M."/>
            <person name="Duquette J."/>
            <person name="Hirsch C.N."/>
            <person name="Kimball J."/>
        </authorList>
    </citation>
    <scope>NUCLEOTIDE SEQUENCE</scope>
    <source>
        <tissue evidence="2">Fresh leaf tissue</tissue>
    </source>
</reference>
<accession>A0A8J5WJV6</accession>
<evidence type="ECO:0000313" key="3">
    <source>
        <dbReference type="Proteomes" id="UP000729402"/>
    </source>
</evidence>
<dbReference type="Proteomes" id="UP000729402">
    <property type="component" value="Unassembled WGS sequence"/>
</dbReference>
<gene>
    <name evidence="2" type="ORF">GUJ93_ZPchr0012g20859</name>
</gene>
<feature type="region of interest" description="Disordered" evidence="1">
    <location>
        <begin position="82"/>
        <end position="122"/>
    </location>
</feature>
<feature type="compositionally biased region" description="Basic and acidic residues" evidence="1">
    <location>
        <begin position="105"/>
        <end position="114"/>
    </location>
</feature>
<evidence type="ECO:0000256" key="1">
    <source>
        <dbReference type="SAM" id="MobiDB-lite"/>
    </source>
</evidence>
<sequence length="122" mass="13433">MELHWNHFGSTNWEETDTTWDHLGPWVLESEFGSPEHVPAGRQNGFLDALLQQSQVGGCQEPHLRRRGAPRAPTLSMEKSIRGRGDFPACAGSVANEESPGETRITAERARSDRPSGPVAKT</sequence>
<dbReference type="AlphaFoldDB" id="A0A8J5WJV6"/>
<protein>
    <submittedName>
        <fullName evidence="2">Uncharacterized protein</fullName>
    </submittedName>
</protein>
<name>A0A8J5WJV6_ZIZPA</name>